<evidence type="ECO:0000256" key="1">
    <source>
        <dbReference type="ARBA" id="ARBA00022741"/>
    </source>
</evidence>
<keyword evidence="1" id="KW-0547">Nucleotide-binding</keyword>
<dbReference type="EMBL" id="LBOK01000034">
    <property type="protein sequence ID" value="KKP34636.1"/>
    <property type="molecule type" value="Genomic_DNA"/>
</dbReference>
<gene>
    <name evidence="3" type="ORF">UR23_C0034G0008</name>
</gene>
<dbReference type="GO" id="GO:0034605">
    <property type="term" value="P:cellular response to heat"/>
    <property type="evidence" value="ECO:0007669"/>
    <property type="project" value="TreeGrafter"/>
</dbReference>
<dbReference type="SUPFAM" id="SSF52540">
    <property type="entry name" value="P-loop containing nucleoside triphosphate hydrolases"/>
    <property type="match status" value="1"/>
</dbReference>
<evidence type="ECO:0000313" key="4">
    <source>
        <dbReference type="Proteomes" id="UP000034349"/>
    </source>
</evidence>
<dbReference type="Proteomes" id="UP000034349">
    <property type="component" value="Unassembled WGS sequence"/>
</dbReference>
<dbReference type="InterPro" id="IPR027417">
    <property type="entry name" value="P-loop_NTPase"/>
</dbReference>
<comment type="caution">
    <text evidence="3">The sequence shown here is derived from an EMBL/GenBank/DDBJ whole genome shotgun (WGS) entry which is preliminary data.</text>
</comment>
<dbReference type="GO" id="GO:0016887">
    <property type="term" value="F:ATP hydrolysis activity"/>
    <property type="evidence" value="ECO:0007669"/>
    <property type="project" value="TreeGrafter"/>
</dbReference>
<dbReference type="InterPro" id="IPR050130">
    <property type="entry name" value="ClpA_ClpB"/>
</dbReference>
<keyword evidence="2" id="KW-0067">ATP-binding</keyword>
<dbReference type="GO" id="GO:0005737">
    <property type="term" value="C:cytoplasm"/>
    <property type="evidence" value="ECO:0007669"/>
    <property type="project" value="TreeGrafter"/>
</dbReference>
<evidence type="ECO:0000313" key="3">
    <source>
        <dbReference type="EMBL" id="KKP34636.1"/>
    </source>
</evidence>
<proteinExistence type="predicted"/>
<dbReference type="Gene3D" id="3.40.50.300">
    <property type="entry name" value="P-loop containing nucleotide triphosphate hydrolases"/>
    <property type="match status" value="1"/>
</dbReference>
<dbReference type="GO" id="GO:0005524">
    <property type="term" value="F:ATP binding"/>
    <property type="evidence" value="ECO:0007669"/>
    <property type="project" value="UniProtKB-KW"/>
</dbReference>
<dbReference type="PANTHER" id="PTHR11638:SF18">
    <property type="entry name" value="HEAT SHOCK PROTEIN 104"/>
    <property type="match status" value="1"/>
</dbReference>
<reference evidence="3 4" key="1">
    <citation type="journal article" date="2015" name="Nature">
        <title>rRNA introns, odd ribosomes, and small enigmatic genomes across a large radiation of phyla.</title>
        <authorList>
            <person name="Brown C.T."/>
            <person name="Hug L.A."/>
            <person name="Thomas B.C."/>
            <person name="Sharon I."/>
            <person name="Castelle C.J."/>
            <person name="Singh A."/>
            <person name="Wilkins M.J."/>
            <person name="Williams K.H."/>
            <person name="Banfield J.F."/>
        </authorList>
    </citation>
    <scope>NUCLEOTIDE SEQUENCE [LARGE SCALE GENOMIC DNA]</scope>
</reference>
<dbReference type="PANTHER" id="PTHR11638">
    <property type="entry name" value="ATP-DEPENDENT CLP PROTEASE"/>
    <property type="match status" value="1"/>
</dbReference>
<protein>
    <submittedName>
        <fullName evidence="3">Uncharacterized protein</fullName>
    </submittedName>
</protein>
<name>A0A0F9Z7I3_9BACT</name>
<evidence type="ECO:0000256" key="2">
    <source>
        <dbReference type="ARBA" id="ARBA00022840"/>
    </source>
</evidence>
<accession>A0A0F9Z7I3</accession>
<feature type="non-terminal residue" evidence="3">
    <location>
        <position position="1"/>
    </location>
</feature>
<sequence length="171" mass="19835">AIGNIAKHSQESYKKIRNFYKELNDIRKEKEEELKKGYYENAFNIKKREEDTLKKIFLIENEFKNIKEDKFIITESEVRKAISIMTSIPLEEVNKTISQELEDLESRLKNYIIGQDEAIKSLALCIRRSRSGLNFYDRPIGSFIFIGPTGVGKTELAKILSKTVFGDNSFI</sequence>
<organism evidence="3 4">
    <name type="scientific">Candidatus Roizmanbacteria bacterium GW2011_GWA2_32_13</name>
    <dbReference type="NCBI Taxonomy" id="1618475"/>
    <lineage>
        <taxon>Bacteria</taxon>
        <taxon>Candidatus Roizmaniibacteriota</taxon>
    </lineage>
</organism>
<dbReference type="AlphaFoldDB" id="A0A0F9Z7I3"/>